<protein>
    <submittedName>
        <fullName evidence="2">Unannotated protein</fullName>
    </submittedName>
</protein>
<dbReference type="AlphaFoldDB" id="A0A6J7VQX0"/>
<dbReference type="InterPro" id="IPR008269">
    <property type="entry name" value="Lon_proteolytic"/>
</dbReference>
<dbReference type="InterPro" id="IPR020568">
    <property type="entry name" value="Ribosomal_Su5_D2-typ_SF"/>
</dbReference>
<gene>
    <name evidence="2" type="ORF">UFOPK4410_00519</name>
</gene>
<name>A0A6J7VQX0_9ZZZZ</name>
<dbReference type="Gene3D" id="3.30.230.10">
    <property type="match status" value="1"/>
</dbReference>
<sequence>MRFSPLPRIATAILGIFFTLALVAPLPFVIILPGSAQNIFEKIITVKNQESYPATGRLDLMSVRVTNPNNWIIGPEVIYAWIRSDEAVYPRAAIYPPGATTASEKKAADADMVSSQSKAIGAGLNFLAMHPEFSVASDQLNEKNIYFDVKRTGGPSGGMIFALGVIELLTPSDILQGRHISGTGTITIDGKVGPIGGINEKIRSAHNAGAVLFLAPIGNRDEIGGIPEGIEVIVVATLGDAVKALTATQ</sequence>
<dbReference type="GO" id="GO:0004252">
    <property type="term" value="F:serine-type endopeptidase activity"/>
    <property type="evidence" value="ECO:0007669"/>
    <property type="project" value="InterPro"/>
</dbReference>
<dbReference type="PROSITE" id="PS51786">
    <property type="entry name" value="LON_PROTEOLYTIC"/>
    <property type="match status" value="1"/>
</dbReference>
<dbReference type="GO" id="GO:0004176">
    <property type="term" value="F:ATP-dependent peptidase activity"/>
    <property type="evidence" value="ECO:0007669"/>
    <property type="project" value="InterPro"/>
</dbReference>
<dbReference type="InterPro" id="IPR027065">
    <property type="entry name" value="Lon_Prtase"/>
</dbReference>
<feature type="domain" description="Lon proteolytic" evidence="1">
    <location>
        <begin position="153"/>
        <end position="248"/>
    </location>
</feature>
<dbReference type="EMBL" id="CAFBRV010000034">
    <property type="protein sequence ID" value="CAB5110838.1"/>
    <property type="molecule type" value="Genomic_DNA"/>
</dbReference>
<dbReference type="SUPFAM" id="SSF54211">
    <property type="entry name" value="Ribosomal protein S5 domain 2-like"/>
    <property type="match status" value="1"/>
</dbReference>
<dbReference type="GO" id="GO:0006508">
    <property type="term" value="P:proteolysis"/>
    <property type="evidence" value="ECO:0007669"/>
    <property type="project" value="InterPro"/>
</dbReference>
<dbReference type="Pfam" id="PF05362">
    <property type="entry name" value="Lon_C"/>
    <property type="match status" value="1"/>
</dbReference>
<evidence type="ECO:0000259" key="1">
    <source>
        <dbReference type="PROSITE" id="PS51786"/>
    </source>
</evidence>
<reference evidence="2" key="1">
    <citation type="submission" date="2020-05" db="EMBL/GenBank/DDBJ databases">
        <authorList>
            <person name="Chiriac C."/>
            <person name="Salcher M."/>
            <person name="Ghai R."/>
            <person name="Kavagutti S V."/>
        </authorList>
    </citation>
    <scope>NUCLEOTIDE SEQUENCE</scope>
</reference>
<dbReference type="GO" id="GO:0005524">
    <property type="term" value="F:ATP binding"/>
    <property type="evidence" value="ECO:0007669"/>
    <property type="project" value="InterPro"/>
</dbReference>
<dbReference type="InterPro" id="IPR014721">
    <property type="entry name" value="Ribsml_uS5_D2-typ_fold_subgr"/>
</dbReference>
<dbReference type="GO" id="GO:0030163">
    <property type="term" value="P:protein catabolic process"/>
    <property type="evidence" value="ECO:0007669"/>
    <property type="project" value="InterPro"/>
</dbReference>
<accession>A0A6J7VQX0</accession>
<evidence type="ECO:0000313" key="2">
    <source>
        <dbReference type="EMBL" id="CAB5110838.1"/>
    </source>
</evidence>
<organism evidence="2">
    <name type="scientific">freshwater metagenome</name>
    <dbReference type="NCBI Taxonomy" id="449393"/>
    <lineage>
        <taxon>unclassified sequences</taxon>
        <taxon>metagenomes</taxon>
        <taxon>ecological metagenomes</taxon>
    </lineage>
</organism>
<proteinExistence type="predicted"/>
<dbReference type="PANTHER" id="PTHR10046">
    <property type="entry name" value="ATP DEPENDENT LON PROTEASE FAMILY MEMBER"/>
    <property type="match status" value="1"/>
</dbReference>